<feature type="region of interest" description="Disordered" evidence="1">
    <location>
        <begin position="68"/>
        <end position="92"/>
    </location>
</feature>
<dbReference type="Proteomes" id="UP001153709">
    <property type="component" value="Chromosome 5"/>
</dbReference>
<accession>A0A9P0GVB4</accession>
<protein>
    <submittedName>
        <fullName evidence="4">Uncharacterized protein</fullName>
    </submittedName>
</protein>
<dbReference type="OrthoDB" id="8197303at2759"/>
<dbReference type="AlphaFoldDB" id="A0A9P0GVB4"/>
<feature type="transmembrane region" description="Helical" evidence="2">
    <location>
        <begin position="189"/>
        <end position="211"/>
    </location>
</feature>
<dbReference type="EMBL" id="OU898280">
    <property type="protein sequence ID" value="CAH1279767.1"/>
    <property type="molecule type" value="Genomic_DNA"/>
</dbReference>
<evidence type="ECO:0000256" key="2">
    <source>
        <dbReference type="SAM" id="Phobius"/>
    </source>
</evidence>
<keyword evidence="5" id="KW-1185">Reference proteome</keyword>
<organism evidence="4 5">
    <name type="scientific">Diabrotica balteata</name>
    <name type="common">Banded cucumber beetle</name>
    <dbReference type="NCBI Taxonomy" id="107213"/>
    <lineage>
        <taxon>Eukaryota</taxon>
        <taxon>Metazoa</taxon>
        <taxon>Ecdysozoa</taxon>
        <taxon>Arthropoda</taxon>
        <taxon>Hexapoda</taxon>
        <taxon>Insecta</taxon>
        <taxon>Pterygota</taxon>
        <taxon>Neoptera</taxon>
        <taxon>Endopterygota</taxon>
        <taxon>Coleoptera</taxon>
        <taxon>Polyphaga</taxon>
        <taxon>Cucujiformia</taxon>
        <taxon>Chrysomeloidea</taxon>
        <taxon>Chrysomelidae</taxon>
        <taxon>Galerucinae</taxon>
        <taxon>Diabroticina</taxon>
        <taxon>Diabroticites</taxon>
        <taxon>Diabrotica</taxon>
    </lineage>
</organism>
<keyword evidence="2" id="KW-1133">Transmembrane helix</keyword>
<feature type="region of interest" description="Disordered" evidence="1">
    <location>
        <begin position="25"/>
        <end position="45"/>
    </location>
</feature>
<keyword evidence="3" id="KW-0732">Signal</keyword>
<feature type="chain" id="PRO_5040140425" evidence="3">
    <location>
        <begin position="23"/>
        <end position="243"/>
    </location>
</feature>
<evidence type="ECO:0000256" key="1">
    <source>
        <dbReference type="SAM" id="MobiDB-lite"/>
    </source>
</evidence>
<feature type="compositionally biased region" description="Polar residues" evidence="1">
    <location>
        <begin position="68"/>
        <end position="86"/>
    </location>
</feature>
<keyword evidence="2" id="KW-0812">Transmembrane</keyword>
<evidence type="ECO:0000313" key="5">
    <source>
        <dbReference type="Proteomes" id="UP001153709"/>
    </source>
</evidence>
<evidence type="ECO:0000256" key="3">
    <source>
        <dbReference type="SAM" id="SignalP"/>
    </source>
</evidence>
<evidence type="ECO:0000313" key="4">
    <source>
        <dbReference type="EMBL" id="CAH1279767.1"/>
    </source>
</evidence>
<reference evidence="4" key="1">
    <citation type="submission" date="2022-01" db="EMBL/GenBank/DDBJ databases">
        <authorList>
            <person name="King R."/>
        </authorList>
    </citation>
    <scope>NUCLEOTIDE SEQUENCE</scope>
</reference>
<feature type="signal peptide" evidence="3">
    <location>
        <begin position="1"/>
        <end position="22"/>
    </location>
</feature>
<keyword evidence="2" id="KW-0472">Membrane</keyword>
<name>A0A9P0GVB4_DIABA</name>
<gene>
    <name evidence="4" type="ORF">DIABBA_LOCUS7747</name>
</gene>
<proteinExistence type="predicted"/>
<sequence>MQLWSNLVIICLLILACTGNIARSTSNSPNPQHNDQKTTNSKVSIDTTSITTKEDITQKSALNATIDGTSSNVNQTINSNSTSLKSTDLETTTENVETTTEIVEATNSSNFVYTVIPTEEKESNNSQIDTEVEDLLKVPEHTDDDSVHITNDPDPIIFLSDDSINGWKLAQKYHEEPVLERKGLVPGKVAAILAGVFVALSVVGYVALLSWRRYLENRYGNREMLVEDDYCEKQMNDLEHFSI</sequence>